<gene>
    <name evidence="2" type="ORF">CNX70_17560</name>
</gene>
<dbReference type="KEGG" id="jsv:CNX70_17560"/>
<protein>
    <recommendedName>
        <fullName evidence="1">Knr4/Smi1-like domain-containing protein</fullName>
    </recommendedName>
</protein>
<feature type="domain" description="Knr4/Smi1-like" evidence="1">
    <location>
        <begin position="218"/>
        <end position="340"/>
    </location>
</feature>
<evidence type="ECO:0000259" key="1">
    <source>
        <dbReference type="Pfam" id="PF09346"/>
    </source>
</evidence>
<name>A0A290WXW8_9BURK</name>
<dbReference type="RefSeq" id="WP_096235767.1">
    <property type="nucleotide sequence ID" value="NZ_CP023422.1"/>
</dbReference>
<sequence length="347" mass="38721">MAVAPLAALHRKLFDETDGSKFARLKERLLKKHAPDDRLAVLDILTAYARDGQLLHWRSFLMTDIVHLVEGSQHAAFFAWALEQPTLAYWGVDGLLKSIGVEAYAPLVALAASGATSLEVRAKAIKSLAVFSRQPFDQGLPTDPGHWKAEQLRLDAVLAWQADGYPDGAGYKAPATHETLTRPLSRLEMAATFLDRKLALRRQREQDLAQPSNWLTLASAADMAEIEAHWVLPEIYRRFLAWYSPLRVHVDGKRFPQGLHLYGAAELVKAQHGYSVDAVHHHTIAAWPPKLVVIADAGGDPYCVHLEERSIDGDLPVYRANHGTGEWRFELHTDDFIDFLHEIALAA</sequence>
<organism evidence="2 3">
    <name type="scientific">Janthinobacterium svalbardensis</name>
    <dbReference type="NCBI Taxonomy" id="368607"/>
    <lineage>
        <taxon>Bacteria</taxon>
        <taxon>Pseudomonadati</taxon>
        <taxon>Pseudomonadota</taxon>
        <taxon>Betaproteobacteria</taxon>
        <taxon>Burkholderiales</taxon>
        <taxon>Oxalobacteraceae</taxon>
        <taxon>Janthinobacterium</taxon>
    </lineage>
</organism>
<dbReference type="Gene3D" id="3.40.1580.10">
    <property type="entry name" value="SMI1/KNR4-like"/>
    <property type="match status" value="1"/>
</dbReference>
<reference evidence="2 3" key="1">
    <citation type="submission" date="2017-09" db="EMBL/GenBank/DDBJ databases">
        <title>Complete genome sequence of Janthinobacterium svalbardensis PAMC 27463.</title>
        <authorList>
            <person name="Cho Y.-J."/>
            <person name="Cho A."/>
            <person name="Kim O.-S."/>
            <person name="Lee J.-I."/>
        </authorList>
    </citation>
    <scope>NUCLEOTIDE SEQUENCE [LARGE SCALE GENOMIC DNA]</scope>
    <source>
        <strain evidence="2 3">PAMC 27463</strain>
    </source>
</reference>
<proteinExistence type="predicted"/>
<dbReference type="SUPFAM" id="SSF160631">
    <property type="entry name" value="SMI1/KNR4-like"/>
    <property type="match status" value="1"/>
</dbReference>
<evidence type="ECO:0000313" key="3">
    <source>
        <dbReference type="Proteomes" id="UP000218437"/>
    </source>
</evidence>
<dbReference type="InterPro" id="IPR037883">
    <property type="entry name" value="Knr4/Smi1-like_sf"/>
</dbReference>
<keyword evidence="3" id="KW-1185">Reference proteome</keyword>
<accession>A0A290WXW8</accession>
<dbReference type="EMBL" id="CP023422">
    <property type="protein sequence ID" value="ATD61765.1"/>
    <property type="molecule type" value="Genomic_DNA"/>
</dbReference>
<dbReference type="Proteomes" id="UP000218437">
    <property type="component" value="Chromosome"/>
</dbReference>
<dbReference type="InterPro" id="IPR018958">
    <property type="entry name" value="Knr4/Smi1-like_dom"/>
</dbReference>
<dbReference type="Pfam" id="PF09346">
    <property type="entry name" value="SMI1_KNR4"/>
    <property type="match status" value="1"/>
</dbReference>
<evidence type="ECO:0000313" key="2">
    <source>
        <dbReference type="EMBL" id="ATD61765.1"/>
    </source>
</evidence>
<dbReference type="AlphaFoldDB" id="A0A290WXW8"/>